<feature type="non-terminal residue" evidence="2">
    <location>
        <position position="219"/>
    </location>
</feature>
<name>A0A812T840_SYMPI</name>
<protein>
    <submittedName>
        <fullName evidence="2">Uncharacterized protein</fullName>
    </submittedName>
</protein>
<feature type="region of interest" description="Disordered" evidence="1">
    <location>
        <begin position="130"/>
        <end position="219"/>
    </location>
</feature>
<evidence type="ECO:0000313" key="2">
    <source>
        <dbReference type="EMBL" id="CAE7510614.1"/>
    </source>
</evidence>
<comment type="caution">
    <text evidence="2">The sequence shown here is derived from an EMBL/GenBank/DDBJ whole genome shotgun (WGS) entry which is preliminary data.</text>
</comment>
<sequence>AGEVVPDASMGPVHKNRGDSLSQWESFHRVWRHNIKDMFDEEMDAAAQPDLFTDPLVVLPKTTQGRLGEIFDQHPWLGVNRVRNITNHPVMFPLFEEWRQDRYPDVRPFGERPRRHTKQHCEFLQEMMEGDLEESEDEPARSTRAPTPDATEEVAALAIEDYEEADHENDGLSDGAALSDEGMDRGDLEDLGGEPENEGDHDDEDDDWKRWDDVEDEFA</sequence>
<proteinExistence type="predicted"/>
<reference evidence="2" key="1">
    <citation type="submission" date="2021-02" db="EMBL/GenBank/DDBJ databases">
        <authorList>
            <person name="Dougan E. K."/>
            <person name="Rhodes N."/>
            <person name="Thang M."/>
            <person name="Chan C."/>
        </authorList>
    </citation>
    <scope>NUCLEOTIDE SEQUENCE</scope>
</reference>
<keyword evidence="3" id="KW-1185">Reference proteome</keyword>
<accession>A0A812T840</accession>
<dbReference type="Proteomes" id="UP000649617">
    <property type="component" value="Unassembled WGS sequence"/>
</dbReference>
<evidence type="ECO:0000256" key="1">
    <source>
        <dbReference type="SAM" id="MobiDB-lite"/>
    </source>
</evidence>
<dbReference type="EMBL" id="CAJNIZ010028753">
    <property type="protein sequence ID" value="CAE7510614.1"/>
    <property type="molecule type" value="Genomic_DNA"/>
</dbReference>
<feature type="compositionally biased region" description="Acidic residues" evidence="1">
    <location>
        <begin position="189"/>
        <end position="206"/>
    </location>
</feature>
<gene>
    <name evidence="2" type="ORF">SPIL2461_LOCUS13283</name>
</gene>
<evidence type="ECO:0000313" key="3">
    <source>
        <dbReference type="Proteomes" id="UP000649617"/>
    </source>
</evidence>
<feature type="non-terminal residue" evidence="2">
    <location>
        <position position="1"/>
    </location>
</feature>
<organism evidence="2 3">
    <name type="scientific">Symbiodinium pilosum</name>
    <name type="common">Dinoflagellate</name>
    <dbReference type="NCBI Taxonomy" id="2952"/>
    <lineage>
        <taxon>Eukaryota</taxon>
        <taxon>Sar</taxon>
        <taxon>Alveolata</taxon>
        <taxon>Dinophyceae</taxon>
        <taxon>Suessiales</taxon>
        <taxon>Symbiodiniaceae</taxon>
        <taxon>Symbiodinium</taxon>
    </lineage>
</organism>
<dbReference type="AlphaFoldDB" id="A0A812T840"/>